<reference evidence="2" key="1">
    <citation type="journal article" date="2015" name="Nature">
        <title>Complex archaea that bridge the gap between prokaryotes and eukaryotes.</title>
        <authorList>
            <person name="Spang A."/>
            <person name="Saw J.H."/>
            <person name="Jorgensen S.L."/>
            <person name="Zaremba-Niedzwiedzka K."/>
            <person name="Martijn J."/>
            <person name="Lind A.E."/>
            <person name="van Eijk R."/>
            <person name="Schleper C."/>
            <person name="Guy L."/>
            <person name="Ettema T.J."/>
        </authorList>
    </citation>
    <scope>NUCLEOTIDE SEQUENCE</scope>
</reference>
<comment type="caution">
    <text evidence="2">The sequence shown here is derived from an EMBL/GenBank/DDBJ whole genome shotgun (WGS) entry which is preliminary data.</text>
</comment>
<organism evidence="2">
    <name type="scientific">marine sediment metagenome</name>
    <dbReference type="NCBI Taxonomy" id="412755"/>
    <lineage>
        <taxon>unclassified sequences</taxon>
        <taxon>metagenomes</taxon>
        <taxon>ecological metagenomes</taxon>
    </lineage>
</organism>
<dbReference type="Pfam" id="PF00535">
    <property type="entry name" value="Glycos_transf_2"/>
    <property type="match status" value="1"/>
</dbReference>
<dbReference type="InterPro" id="IPR029044">
    <property type="entry name" value="Nucleotide-diphossugar_trans"/>
</dbReference>
<proteinExistence type="predicted"/>
<dbReference type="Gene3D" id="3.90.550.10">
    <property type="entry name" value="Spore Coat Polysaccharide Biosynthesis Protein SpsA, Chain A"/>
    <property type="match status" value="1"/>
</dbReference>
<name>A0A0F9GJ90_9ZZZZ</name>
<dbReference type="EMBL" id="LAZR01017822">
    <property type="protein sequence ID" value="KKL98828.1"/>
    <property type="molecule type" value="Genomic_DNA"/>
</dbReference>
<dbReference type="AlphaFoldDB" id="A0A0F9GJ90"/>
<sequence>MDYCSDVPIKLQHDKVKVVRFNEKSIWNKAHAINIGFKKSKGDFIMTMDADILLSPDFFEYVGDRIDYKVFLYTNKVKRIKREHLTDEQIVTIQDHENSKSFKDHVGDRGERYHCDCNIWAINVHDETIEGYTSMDNFDMYNFLTVELGINPDYIKVERDH</sequence>
<evidence type="ECO:0000259" key="1">
    <source>
        <dbReference type="Pfam" id="PF00535"/>
    </source>
</evidence>
<dbReference type="SUPFAM" id="SSF53448">
    <property type="entry name" value="Nucleotide-diphospho-sugar transferases"/>
    <property type="match status" value="1"/>
</dbReference>
<gene>
    <name evidence="2" type="ORF">LCGC14_1820530</name>
</gene>
<protein>
    <recommendedName>
        <fullName evidence="1">Glycosyltransferase 2-like domain-containing protein</fullName>
    </recommendedName>
</protein>
<evidence type="ECO:0000313" key="2">
    <source>
        <dbReference type="EMBL" id="KKL98828.1"/>
    </source>
</evidence>
<accession>A0A0F9GJ90</accession>
<feature type="domain" description="Glycosyltransferase 2-like" evidence="1">
    <location>
        <begin position="12"/>
        <end position="68"/>
    </location>
</feature>
<dbReference type="InterPro" id="IPR001173">
    <property type="entry name" value="Glyco_trans_2-like"/>
</dbReference>